<keyword evidence="9" id="KW-0443">Lipid metabolism</keyword>
<dbReference type="Pfam" id="PF19279">
    <property type="entry name" value="YegS_C"/>
    <property type="match status" value="1"/>
</dbReference>
<organism evidence="13 14">
    <name type="scientific">Aquirufa regiilacus</name>
    <dbReference type="NCBI Taxonomy" id="3024868"/>
    <lineage>
        <taxon>Bacteria</taxon>
        <taxon>Pseudomonadati</taxon>
        <taxon>Bacteroidota</taxon>
        <taxon>Cytophagia</taxon>
        <taxon>Cytophagales</taxon>
        <taxon>Flectobacillaceae</taxon>
        <taxon>Aquirufa</taxon>
    </lineage>
</organism>
<dbReference type="InterPro" id="IPR050187">
    <property type="entry name" value="Lipid_Phosphate_FormReg"/>
</dbReference>
<keyword evidence="8" id="KW-0460">Magnesium</keyword>
<dbReference type="Gene3D" id="2.60.200.40">
    <property type="match status" value="1"/>
</dbReference>
<evidence type="ECO:0000259" key="12">
    <source>
        <dbReference type="PROSITE" id="PS50146"/>
    </source>
</evidence>
<dbReference type="InterPro" id="IPR001206">
    <property type="entry name" value="Diacylglycerol_kinase_cat_dom"/>
</dbReference>
<gene>
    <name evidence="13" type="ORF">PQG45_04810</name>
</gene>
<sequence>MVYFIYNPNAGNKSNRYRQNLINTLKKIPNSQLLLTEYPNHAEEIIKSIIPSNPFKIIAIGGDGTINEIGNALKGTDIPMGIIPLGSGNGLARHLNIPMKTKKALEIALHGHADFIDVLGWNKRAFFCTAGIGFDATVAAIFHAGNGRGLLNYIKASLQAFLTYKPIEIKVGSQPKQNYFSVTIANANQFGNNAYISPISNLQDALFEIVKIKNGNLWQKAQLGISLFSKQIHQHSLVEVLQAKSIQLQCAQGINYHVDGESLQTQTDRIEIELLPEKLLVVHP</sequence>
<dbReference type="SUPFAM" id="SSF111331">
    <property type="entry name" value="NAD kinase/diacylglycerol kinase-like"/>
    <property type="match status" value="1"/>
</dbReference>
<protein>
    <submittedName>
        <fullName evidence="13">YegS/Rv2252/BmrU family lipid kinase</fullName>
    </submittedName>
</protein>
<dbReference type="SMART" id="SM00046">
    <property type="entry name" value="DAGKc"/>
    <property type="match status" value="1"/>
</dbReference>
<keyword evidence="3" id="KW-0808">Transferase</keyword>
<comment type="caution">
    <text evidence="13">The sequence shown here is derived from an EMBL/GenBank/DDBJ whole genome shotgun (WGS) entry which is preliminary data.</text>
</comment>
<evidence type="ECO:0000256" key="2">
    <source>
        <dbReference type="ARBA" id="ARBA00022516"/>
    </source>
</evidence>
<evidence type="ECO:0000256" key="6">
    <source>
        <dbReference type="ARBA" id="ARBA00022777"/>
    </source>
</evidence>
<keyword evidence="11" id="KW-1208">Phospholipid metabolism</keyword>
<keyword evidence="5" id="KW-0547">Nucleotide-binding</keyword>
<evidence type="ECO:0000256" key="5">
    <source>
        <dbReference type="ARBA" id="ARBA00022741"/>
    </source>
</evidence>
<reference evidence="13 14" key="1">
    <citation type="submission" date="2023-09" db="EMBL/GenBank/DDBJ databases">
        <title>Aquirufa genomes.</title>
        <authorList>
            <person name="Pitt A."/>
        </authorList>
    </citation>
    <scope>NUCLEOTIDE SEQUENCE [LARGE SCALE GENOMIC DNA]</scope>
    <source>
        <strain evidence="13 14">LEOWEIH-7C</strain>
    </source>
</reference>
<dbReference type="Pfam" id="PF00781">
    <property type="entry name" value="DAGK_cat"/>
    <property type="match status" value="1"/>
</dbReference>
<dbReference type="NCBIfam" id="TIGR00147">
    <property type="entry name" value="YegS/Rv2252/BmrU family lipid kinase"/>
    <property type="match status" value="1"/>
</dbReference>
<evidence type="ECO:0000256" key="7">
    <source>
        <dbReference type="ARBA" id="ARBA00022840"/>
    </source>
</evidence>
<keyword evidence="2" id="KW-0444">Lipid biosynthesis</keyword>
<evidence type="ECO:0000256" key="10">
    <source>
        <dbReference type="ARBA" id="ARBA00023209"/>
    </source>
</evidence>
<dbReference type="InterPro" id="IPR017438">
    <property type="entry name" value="ATP-NAD_kinase_N"/>
</dbReference>
<dbReference type="EMBL" id="JAVNWW010000001">
    <property type="protein sequence ID" value="MDU0808353.1"/>
    <property type="molecule type" value="Genomic_DNA"/>
</dbReference>
<name>A0ABU3TR60_9BACT</name>
<evidence type="ECO:0000256" key="3">
    <source>
        <dbReference type="ARBA" id="ARBA00022679"/>
    </source>
</evidence>
<evidence type="ECO:0000313" key="14">
    <source>
        <dbReference type="Proteomes" id="UP001249959"/>
    </source>
</evidence>
<evidence type="ECO:0000256" key="9">
    <source>
        <dbReference type="ARBA" id="ARBA00023098"/>
    </source>
</evidence>
<keyword evidence="4" id="KW-0479">Metal-binding</keyword>
<accession>A0ABU3TR60</accession>
<dbReference type="PANTHER" id="PTHR12358:SF106">
    <property type="entry name" value="LIPID KINASE YEGS"/>
    <property type="match status" value="1"/>
</dbReference>
<keyword evidence="7" id="KW-0067">ATP-binding</keyword>
<dbReference type="RefSeq" id="WP_315575305.1">
    <property type="nucleotide sequence ID" value="NZ_JARDXH010000002.1"/>
</dbReference>
<keyword evidence="6 13" id="KW-0418">Kinase</keyword>
<keyword evidence="10" id="KW-0594">Phospholipid biosynthesis</keyword>
<evidence type="ECO:0000256" key="1">
    <source>
        <dbReference type="ARBA" id="ARBA00001946"/>
    </source>
</evidence>
<dbReference type="PROSITE" id="PS50146">
    <property type="entry name" value="DAGK"/>
    <property type="match status" value="1"/>
</dbReference>
<dbReference type="GO" id="GO:0016301">
    <property type="term" value="F:kinase activity"/>
    <property type="evidence" value="ECO:0007669"/>
    <property type="project" value="UniProtKB-KW"/>
</dbReference>
<dbReference type="InterPro" id="IPR005218">
    <property type="entry name" value="Diacylglycerol/lipid_kinase"/>
</dbReference>
<evidence type="ECO:0000256" key="11">
    <source>
        <dbReference type="ARBA" id="ARBA00023264"/>
    </source>
</evidence>
<evidence type="ECO:0000256" key="4">
    <source>
        <dbReference type="ARBA" id="ARBA00022723"/>
    </source>
</evidence>
<dbReference type="Gene3D" id="3.40.50.10330">
    <property type="entry name" value="Probable inorganic polyphosphate/atp-NAD kinase, domain 1"/>
    <property type="match status" value="1"/>
</dbReference>
<proteinExistence type="predicted"/>
<dbReference type="Proteomes" id="UP001249959">
    <property type="component" value="Unassembled WGS sequence"/>
</dbReference>
<dbReference type="InterPro" id="IPR045540">
    <property type="entry name" value="YegS/DAGK_C"/>
</dbReference>
<comment type="cofactor">
    <cofactor evidence="1">
        <name>Mg(2+)</name>
        <dbReference type="ChEBI" id="CHEBI:18420"/>
    </cofactor>
</comment>
<dbReference type="InterPro" id="IPR016064">
    <property type="entry name" value="NAD/diacylglycerol_kinase_sf"/>
</dbReference>
<dbReference type="PANTHER" id="PTHR12358">
    <property type="entry name" value="SPHINGOSINE KINASE"/>
    <property type="match status" value="1"/>
</dbReference>
<keyword evidence="14" id="KW-1185">Reference proteome</keyword>
<evidence type="ECO:0000313" key="13">
    <source>
        <dbReference type="EMBL" id="MDU0808353.1"/>
    </source>
</evidence>
<feature type="domain" description="DAGKc" evidence="12">
    <location>
        <begin position="1"/>
        <end position="125"/>
    </location>
</feature>
<evidence type="ECO:0000256" key="8">
    <source>
        <dbReference type="ARBA" id="ARBA00022842"/>
    </source>
</evidence>